<proteinExistence type="predicted"/>
<dbReference type="Pfam" id="PF07876">
    <property type="entry name" value="Dabb"/>
    <property type="match status" value="1"/>
</dbReference>
<dbReference type="InterPro" id="IPR013097">
    <property type="entry name" value="Dabb"/>
</dbReference>
<keyword evidence="3" id="KW-1185">Reference proteome</keyword>
<comment type="caution">
    <text evidence="2">The sequence shown here is derived from an EMBL/GenBank/DDBJ whole genome shotgun (WGS) entry which is preliminary data.</text>
</comment>
<accession>A0A8H5TVF5</accession>
<reference evidence="2 3" key="1">
    <citation type="submission" date="2020-05" db="EMBL/GenBank/DDBJ databases">
        <title>Identification and distribution of gene clusters putatively required for synthesis of sphingolipid metabolism inhibitors in phylogenetically diverse species of the filamentous fungus Fusarium.</title>
        <authorList>
            <person name="Kim H.-S."/>
            <person name="Busman M."/>
            <person name="Brown D.W."/>
            <person name="Divon H."/>
            <person name="Uhlig S."/>
            <person name="Proctor R.H."/>
        </authorList>
    </citation>
    <scope>NUCLEOTIDE SEQUENCE [LARGE SCALE GENOMIC DNA]</scope>
    <source>
        <strain evidence="2 3">NRRL 20693</strain>
    </source>
</reference>
<dbReference type="AlphaFoldDB" id="A0A8H5TVF5"/>
<evidence type="ECO:0000259" key="1">
    <source>
        <dbReference type="PROSITE" id="PS51502"/>
    </source>
</evidence>
<dbReference type="PROSITE" id="PS51502">
    <property type="entry name" value="S_R_A_B_BARREL"/>
    <property type="match status" value="1"/>
</dbReference>
<gene>
    <name evidence="2" type="ORF">FHETE_1958</name>
</gene>
<dbReference type="Gene3D" id="3.30.70.100">
    <property type="match status" value="1"/>
</dbReference>
<dbReference type="EMBL" id="JAAGWQ010000029">
    <property type="protein sequence ID" value="KAF5676896.1"/>
    <property type="molecule type" value="Genomic_DNA"/>
</dbReference>
<feature type="domain" description="Stress-response A/B barrel" evidence="1">
    <location>
        <begin position="36"/>
        <end position="133"/>
    </location>
</feature>
<dbReference type="InterPro" id="IPR011008">
    <property type="entry name" value="Dimeric_a/b-barrel"/>
</dbReference>
<protein>
    <submittedName>
        <fullName evidence="2">Stress responsive A B barrel domain-containing protein</fullName>
    </submittedName>
</protein>
<evidence type="ECO:0000313" key="2">
    <source>
        <dbReference type="EMBL" id="KAF5676896.1"/>
    </source>
</evidence>
<dbReference type="SMART" id="SM00886">
    <property type="entry name" value="Dabb"/>
    <property type="match status" value="1"/>
</dbReference>
<dbReference type="OrthoDB" id="3830014at2759"/>
<sequence>MFALAKSSRGLQTLTAVAKSGFNGHRRTYVSVANRVHRVTMFKMPKAEDQERFLEQCQKMAVDNQRNGKPYILSMVAGPVEEGLRTEGYTFVNKTEFASIDDMKYYETECPAHGEVKKVLGQITIDGIMTVFFKPKATGGI</sequence>
<organism evidence="2 3">
    <name type="scientific">Fusarium heterosporum</name>
    <dbReference type="NCBI Taxonomy" id="42747"/>
    <lineage>
        <taxon>Eukaryota</taxon>
        <taxon>Fungi</taxon>
        <taxon>Dikarya</taxon>
        <taxon>Ascomycota</taxon>
        <taxon>Pezizomycotina</taxon>
        <taxon>Sordariomycetes</taxon>
        <taxon>Hypocreomycetidae</taxon>
        <taxon>Hypocreales</taxon>
        <taxon>Nectriaceae</taxon>
        <taxon>Fusarium</taxon>
        <taxon>Fusarium heterosporum species complex</taxon>
    </lineage>
</organism>
<dbReference type="SUPFAM" id="SSF54909">
    <property type="entry name" value="Dimeric alpha+beta barrel"/>
    <property type="match status" value="1"/>
</dbReference>
<evidence type="ECO:0000313" key="3">
    <source>
        <dbReference type="Proteomes" id="UP000567885"/>
    </source>
</evidence>
<name>A0A8H5TVF5_FUSHE</name>
<dbReference type="Proteomes" id="UP000567885">
    <property type="component" value="Unassembled WGS sequence"/>
</dbReference>